<evidence type="ECO:0000259" key="11">
    <source>
        <dbReference type="Pfam" id="PF00482"/>
    </source>
</evidence>
<dbReference type="PRINTS" id="PR00812">
    <property type="entry name" value="BCTERIALGSPF"/>
</dbReference>
<dbReference type="GO" id="GO:0005886">
    <property type="term" value="C:plasma membrane"/>
    <property type="evidence" value="ECO:0007669"/>
    <property type="project" value="UniProtKB-SubCell"/>
</dbReference>
<reference evidence="12" key="1">
    <citation type="submission" date="2012-11" db="EMBL/GenBank/DDBJ databases">
        <title>Dependencies among metagenomic species, viruses, plasmids and units of genetic variation.</title>
        <authorList>
            <person name="Nielsen H.B."/>
            <person name="Almeida M."/>
            <person name="Juncker A.S."/>
            <person name="Rasmussen S."/>
            <person name="Li J."/>
            <person name="Sunagawa S."/>
            <person name="Plichta D."/>
            <person name="Gautier L."/>
            <person name="Le Chatelier E."/>
            <person name="Peletier E."/>
            <person name="Bonde I."/>
            <person name="Nielsen T."/>
            <person name="Manichanh C."/>
            <person name="Arumugam M."/>
            <person name="Batto J."/>
            <person name="Santos M.B.Q.D."/>
            <person name="Blom N."/>
            <person name="Borruel N."/>
            <person name="Burgdorf K.S."/>
            <person name="Boumezbeur F."/>
            <person name="Casellas F."/>
            <person name="Dore J."/>
            <person name="Guarner F."/>
            <person name="Hansen T."/>
            <person name="Hildebrand F."/>
            <person name="Kaas R.S."/>
            <person name="Kennedy S."/>
            <person name="Kristiansen K."/>
            <person name="Kultima J.R."/>
            <person name="Leonard P."/>
            <person name="Levenez F."/>
            <person name="Lund O."/>
            <person name="Moumen B."/>
            <person name="Le Paslier D."/>
            <person name="Pons N."/>
            <person name="Pedersen O."/>
            <person name="Prifti E."/>
            <person name="Qin J."/>
            <person name="Raes J."/>
            <person name="Tap J."/>
            <person name="Tims S."/>
            <person name="Ussery D.W."/>
            <person name="Yamada T."/>
            <person name="MetaHit consortium"/>
            <person name="Renault P."/>
            <person name="Sicheritz-Ponten T."/>
            <person name="Bork P."/>
            <person name="Wang J."/>
            <person name="Brunak S."/>
            <person name="Ehrlich S.D."/>
        </authorList>
    </citation>
    <scope>NUCLEOTIDE SEQUENCE [LARGE SCALE GENOMIC DNA]</scope>
</reference>
<dbReference type="FunFam" id="1.20.81.30:FF:000001">
    <property type="entry name" value="Type II secretion system protein F"/>
    <property type="match status" value="1"/>
</dbReference>
<evidence type="ECO:0000256" key="1">
    <source>
        <dbReference type="ARBA" id="ARBA00004429"/>
    </source>
</evidence>
<dbReference type="PANTHER" id="PTHR30012:SF0">
    <property type="entry name" value="TYPE II SECRETION SYSTEM PROTEIN F-RELATED"/>
    <property type="match status" value="1"/>
</dbReference>
<gene>
    <name evidence="12" type="ORF">BN486_03544</name>
</gene>
<keyword evidence="3 9" id="KW-0813">Transport</keyword>
<evidence type="ECO:0000256" key="8">
    <source>
        <dbReference type="ARBA" id="ARBA00023136"/>
    </source>
</evidence>
<evidence type="ECO:0000256" key="9">
    <source>
        <dbReference type="RuleBase" id="RU003923"/>
    </source>
</evidence>
<keyword evidence="5" id="KW-0997">Cell inner membrane</keyword>
<keyword evidence="4" id="KW-1003">Cell membrane</keyword>
<evidence type="ECO:0000256" key="2">
    <source>
        <dbReference type="ARBA" id="ARBA00005745"/>
    </source>
</evidence>
<dbReference type="InterPro" id="IPR018076">
    <property type="entry name" value="T2SS_GspF_dom"/>
</dbReference>
<evidence type="ECO:0000313" key="12">
    <source>
        <dbReference type="EMBL" id="CDB63718.1"/>
    </source>
</evidence>
<dbReference type="InterPro" id="IPR003004">
    <property type="entry name" value="GspF/PilC"/>
</dbReference>
<comment type="caution">
    <text evidence="12">The sequence shown here is derived from an EMBL/GenBank/DDBJ whole genome shotgun (WGS) entry which is preliminary data.</text>
</comment>
<protein>
    <recommendedName>
        <fullName evidence="11">Type II secretion system protein GspF domain-containing protein</fullName>
    </recommendedName>
</protein>
<sequence>MPRYRYKAKSEDGRVHCGTEKADSGRALFVILKSQGLYCYEYSSQERTPAACPAKLNQKQLPLLCRQIAAMLTAGVSLSRALEVSAGSARDKTLKAALAGLRESIHKGRTLSEAMEEMKGVFPNLLIYMTRTGESSGRLDELLHKMAEYYGREEELNGKVRAVMTYPVILFSITVMAAVFMLTMVLPQFASMLQERK</sequence>
<evidence type="ECO:0000256" key="4">
    <source>
        <dbReference type="ARBA" id="ARBA00022475"/>
    </source>
</evidence>
<accession>R6JLH3</accession>
<organism evidence="12 13">
    <name type="scientific">[Clostridium] clostridioforme CAG:132</name>
    <dbReference type="NCBI Taxonomy" id="1263065"/>
    <lineage>
        <taxon>Bacteria</taxon>
        <taxon>Bacillati</taxon>
        <taxon>Bacillota</taxon>
        <taxon>Clostridia</taxon>
        <taxon>Lachnospirales</taxon>
        <taxon>Lachnospiraceae</taxon>
        <taxon>Enterocloster</taxon>
    </lineage>
</organism>
<keyword evidence="8 10" id="KW-0472">Membrane</keyword>
<name>R6JLH3_9FIRM</name>
<evidence type="ECO:0000256" key="3">
    <source>
        <dbReference type="ARBA" id="ARBA00022448"/>
    </source>
</evidence>
<dbReference type="Proteomes" id="UP000018009">
    <property type="component" value="Unassembled WGS sequence"/>
</dbReference>
<dbReference type="GO" id="GO:0009306">
    <property type="term" value="P:protein secretion"/>
    <property type="evidence" value="ECO:0007669"/>
    <property type="project" value="InterPro"/>
</dbReference>
<dbReference type="Pfam" id="PF00482">
    <property type="entry name" value="T2SSF"/>
    <property type="match status" value="1"/>
</dbReference>
<dbReference type="EMBL" id="CBDY010000324">
    <property type="protein sequence ID" value="CDB63718.1"/>
    <property type="molecule type" value="Genomic_DNA"/>
</dbReference>
<dbReference type="InterPro" id="IPR042094">
    <property type="entry name" value="T2SS_GspF_sf"/>
</dbReference>
<dbReference type="InterPro" id="IPR001992">
    <property type="entry name" value="T2SS_GspF/T4SS_PilC_CS"/>
</dbReference>
<comment type="similarity">
    <text evidence="2 9">Belongs to the GSP F family.</text>
</comment>
<evidence type="ECO:0000256" key="7">
    <source>
        <dbReference type="ARBA" id="ARBA00022989"/>
    </source>
</evidence>
<proteinExistence type="inferred from homology"/>
<keyword evidence="6 9" id="KW-0812">Transmembrane</keyword>
<dbReference type="AlphaFoldDB" id="R6JLH3"/>
<comment type="subcellular location">
    <subcellularLocation>
        <location evidence="1">Cell inner membrane</location>
        <topology evidence="1">Multi-pass membrane protein</topology>
    </subcellularLocation>
    <subcellularLocation>
        <location evidence="9">Cell membrane</location>
        <topology evidence="9">Multi-pass membrane protein</topology>
    </subcellularLocation>
</comment>
<evidence type="ECO:0000256" key="6">
    <source>
        <dbReference type="ARBA" id="ARBA00022692"/>
    </source>
</evidence>
<keyword evidence="7 10" id="KW-1133">Transmembrane helix</keyword>
<feature type="transmembrane region" description="Helical" evidence="10">
    <location>
        <begin position="168"/>
        <end position="190"/>
    </location>
</feature>
<evidence type="ECO:0000256" key="10">
    <source>
        <dbReference type="SAM" id="Phobius"/>
    </source>
</evidence>
<evidence type="ECO:0000313" key="13">
    <source>
        <dbReference type="Proteomes" id="UP000018009"/>
    </source>
</evidence>
<evidence type="ECO:0000256" key="5">
    <source>
        <dbReference type="ARBA" id="ARBA00022519"/>
    </source>
</evidence>
<dbReference type="PANTHER" id="PTHR30012">
    <property type="entry name" value="GENERAL SECRETION PATHWAY PROTEIN"/>
    <property type="match status" value="1"/>
</dbReference>
<feature type="domain" description="Type II secretion system protein GspF" evidence="11">
    <location>
        <begin position="64"/>
        <end position="187"/>
    </location>
</feature>
<dbReference type="Gene3D" id="1.20.81.30">
    <property type="entry name" value="Type II secretion system (T2SS), domain F"/>
    <property type="match status" value="1"/>
</dbReference>
<dbReference type="PROSITE" id="PS00874">
    <property type="entry name" value="T2SP_F"/>
    <property type="match status" value="1"/>
</dbReference>